<comment type="caution">
    <text evidence="12">The sequence shown here is derived from an EMBL/GenBank/DDBJ whole genome shotgun (WGS) entry which is preliminary data.</text>
</comment>
<evidence type="ECO:0000256" key="8">
    <source>
        <dbReference type="ARBA" id="ARBA00038152"/>
    </source>
</evidence>
<keyword evidence="7 10" id="KW-0472">Membrane</keyword>
<protein>
    <submittedName>
        <fullName evidence="12">Glycosyltransferase</fullName>
    </submittedName>
</protein>
<sequence>METISPIQSSTQPSVELSIVVPLYCEASNLDLLFSRLEAVLNRLGCPYEIVCVDDGSSDDTIEGLQMHRQRNPRIKIVALSRNFGKELALTAGIDYACGAAVVPIDADLQDPPELIEALVAKWKEGYDVVYAKRRSRQGETWLKRATANSFYRVMERMSKVPIPRDTGDFRLLDRRVVEVIKRLPERTRFMKGLFAWVGYRQTEVMYDREPRYSGETKWNYWRLWNFAIDGIASFSLAPLRIWSYIGLIFAAISFLYGSFLLLRTLFLGIDVPGYASLMVAVLFLGGIQMVSLGVLGEYLGRVYEEVKGRPLYLVRDAYGIEQLPLAGNNPTGNSATGNNAISGEKKLE</sequence>
<evidence type="ECO:0000256" key="1">
    <source>
        <dbReference type="ARBA" id="ARBA00004651"/>
    </source>
</evidence>
<feature type="region of interest" description="Disordered" evidence="9">
    <location>
        <begin position="330"/>
        <end position="349"/>
    </location>
</feature>
<dbReference type="CDD" id="cd04187">
    <property type="entry name" value="DPM1_like_bac"/>
    <property type="match status" value="1"/>
</dbReference>
<dbReference type="PANTHER" id="PTHR48090:SF1">
    <property type="entry name" value="PROPHAGE BACTOPRENOL GLUCOSYL TRANSFERASE HOMOLOG"/>
    <property type="match status" value="1"/>
</dbReference>
<dbReference type="Pfam" id="PF00535">
    <property type="entry name" value="Glycos_transf_2"/>
    <property type="match status" value="1"/>
</dbReference>
<evidence type="ECO:0000259" key="11">
    <source>
        <dbReference type="Pfam" id="PF00535"/>
    </source>
</evidence>
<feature type="transmembrane region" description="Helical" evidence="10">
    <location>
        <begin position="275"/>
        <end position="300"/>
    </location>
</feature>
<proteinExistence type="inferred from homology"/>
<organism evidence="12 13">
    <name type="scientific">Phormidesmis priestleyi</name>
    <dbReference type="NCBI Taxonomy" id="268141"/>
    <lineage>
        <taxon>Bacteria</taxon>
        <taxon>Bacillati</taxon>
        <taxon>Cyanobacteriota</taxon>
        <taxon>Cyanophyceae</taxon>
        <taxon>Leptolyngbyales</taxon>
        <taxon>Leptolyngbyaceae</taxon>
        <taxon>Phormidesmis</taxon>
    </lineage>
</organism>
<evidence type="ECO:0000256" key="9">
    <source>
        <dbReference type="SAM" id="MobiDB-lite"/>
    </source>
</evidence>
<keyword evidence="6 10" id="KW-1133">Transmembrane helix</keyword>
<evidence type="ECO:0000256" key="7">
    <source>
        <dbReference type="ARBA" id="ARBA00023136"/>
    </source>
</evidence>
<feature type="compositionally biased region" description="Polar residues" evidence="9">
    <location>
        <begin position="330"/>
        <end position="342"/>
    </location>
</feature>
<dbReference type="InterPro" id="IPR001173">
    <property type="entry name" value="Glyco_trans_2-like"/>
</dbReference>
<dbReference type="Proteomes" id="UP000249794">
    <property type="component" value="Unassembled WGS sequence"/>
</dbReference>
<evidence type="ECO:0000256" key="5">
    <source>
        <dbReference type="ARBA" id="ARBA00022692"/>
    </source>
</evidence>
<dbReference type="InterPro" id="IPR050256">
    <property type="entry name" value="Glycosyltransferase_2"/>
</dbReference>
<feature type="domain" description="Glycosyltransferase 2-like" evidence="11">
    <location>
        <begin position="18"/>
        <end position="179"/>
    </location>
</feature>
<accession>A0A2W4XML7</accession>
<evidence type="ECO:0000256" key="2">
    <source>
        <dbReference type="ARBA" id="ARBA00022475"/>
    </source>
</evidence>
<dbReference type="SUPFAM" id="SSF53448">
    <property type="entry name" value="Nucleotide-diphospho-sugar transferases"/>
    <property type="match status" value="1"/>
</dbReference>
<dbReference type="GO" id="GO:0005886">
    <property type="term" value="C:plasma membrane"/>
    <property type="evidence" value="ECO:0007669"/>
    <property type="project" value="UniProtKB-SubCell"/>
</dbReference>
<dbReference type="EMBL" id="QBMP01000090">
    <property type="protein sequence ID" value="PZO55629.1"/>
    <property type="molecule type" value="Genomic_DNA"/>
</dbReference>
<evidence type="ECO:0000256" key="4">
    <source>
        <dbReference type="ARBA" id="ARBA00022679"/>
    </source>
</evidence>
<keyword evidence="4 12" id="KW-0808">Transferase</keyword>
<dbReference type="PANTHER" id="PTHR48090">
    <property type="entry name" value="UNDECAPRENYL-PHOSPHATE 4-DEOXY-4-FORMAMIDO-L-ARABINOSE TRANSFERASE-RELATED"/>
    <property type="match status" value="1"/>
</dbReference>
<dbReference type="AlphaFoldDB" id="A0A2W4XML7"/>
<reference evidence="12 13" key="2">
    <citation type="submission" date="2018-06" db="EMBL/GenBank/DDBJ databases">
        <title>Metagenomic assembly of (sub)arctic Cyanobacteria and their associated microbiome from non-axenic cultures.</title>
        <authorList>
            <person name="Baurain D."/>
        </authorList>
    </citation>
    <scope>NUCLEOTIDE SEQUENCE [LARGE SCALE GENOMIC DNA]</scope>
    <source>
        <strain evidence="12">ULC027bin1</strain>
    </source>
</reference>
<evidence type="ECO:0000256" key="3">
    <source>
        <dbReference type="ARBA" id="ARBA00022676"/>
    </source>
</evidence>
<comment type="similarity">
    <text evidence="8">Belongs to the glycosyltransferase 2 family. GtrB subfamily.</text>
</comment>
<evidence type="ECO:0000256" key="6">
    <source>
        <dbReference type="ARBA" id="ARBA00022989"/>
    </source>
</evidence>
<dbReference type="FunFam" id="3.90.550.10:FF:000079">
    <property type="entry name" value="Probable glycosyl transferase"/>
    <property type="match status" value="1"/>
</dbReference>
<keyword evidence="3" id="KW-0328">Glycosyltransferase</keyword>
<evidence type="ECO:0000313" key="12">
    <source>
        <dbReference type="EMBL" id="PZO55629.1"/>
    </source>
</evidence>
<evidence type="ECO:0000313" key="13">
    <source>
        <dbReference type="Proteomes" id="UP000249794"/>
    </source>
</evidence>
<evidence type="ECO:0000256" key="10">
    <source>
        <dbReference type="SAM" id="Phobius"/>
    </source>
</evidence>
<dbReference type="InterPro" id="IPR029044">
    <property type="entry name" value="Nucleotide-diphossugar_trans"/>
</dbReference>
<keyword evidence="5 10" id="KW-0812">Transmembrane</keyword>
<gene>
    <name evidence="12" type="ORF">DCF15_10175</name>
</gene>
<comment type="subcellular location">
    <subcellularLocation>
        <location evidence="1">Cell membrane</location>
        <topology evidence="1">Multi-pass membrane protein</topology>
    </subcellularLocation>
</comment>
<reference evidence="13" key="1">
    <citation type="submission" date="2018-04" db="EMBL/GenBank/DDBJ databases">
        <authorList>
            <person name="Cornet L."/>
        </authorList>
    </citation>
    <scope>NUCLEOTIDE SEQUENCE [LARGE SCALE GENOMIC DNA]</scope>
</reference>
<dbReference type="Gene3D" id="3.90.550.10">
    <property type="entry name" value="Spore Coat Polysaccharide Biosynthesis Protein SpsA, Chain A"/>
    <property type="match status" value="1"/>
</dbReference>
<name>A0A2W4XML7_9CYAN</name>
<dbReference type="GO" id="GO:0016757">
    <property type="term" value="F:glycosyltransferase activity"/>
    <property type="evidence" value="ECO:0007669"/>
    <property type="project" value="UniProtKB-KW"/>
</dbReference>
<feature type="transmembrane region" description="Helical" evidence="10">
    <location>
        <begin position="242"/>
        <end position="263"/>
    </location>
</feature>
<keyword evidence="2" id="KW-1003">Cell membrane</keyword>